<dbReference type="AlphaFoldDB" id="A0A544UGB4"/>
<evidence type="ECO:0000313" key="2">
    <source>
        <dbReference type="EMBL" id="TQR31720.1"/>
    </source>
</evidence>
<reference evidence="2 3" key="1">
    <citation type="submission" date="2018-03" db="EMBL/GenBank/DDBJ databases">
        <title>Aerobic endospore-forming bacteria genome sequencing and assembly.</title>
        <authorList>
            <person name="Cavalcante D.A."/>
            <person name="Driks A."/>
            <person name="Putonti C."/>
            <person name="De-Souza M.T."/>
        </authorList>
    </citation>
    <scope>NUCLEOTIDE SEQUENCE [LARGE SCALE GENOMIC DNA]</scope>
    <source>
        <strain evidence="2 3">SDF0037</strain>
    </source>
</reference>
<evidence type="ECO:0000313" key="3">
    <source>
        <dbReference type="Proteomes" id="UP000317944"/>
    </source>
</evidence>
<comment type="caution">
    <text evidence="2">The sequence shown here is derived from an EMBL/GenBank/DDBJ whole genome shotgun (WGS) entry which is preliminary data.</text>
</comment>
<dbReference type="EMBL" id="SADV01000010">
    <property type="protein sequence ID" value="TQR31720.1"/>
    <property type="molecule type" value="Genomic_DNA"/>
</dbReference>
<protein>
    <submittedName>
        <fullName evidence="2">Uncharacterized protein</fullName>
    </submittedName>
</protein>
<name>A0A544UGB4_LYSSH</name>
<dbReference type="Proteomes" id="UP000317944">
    <property type="component" value="Unassembled WGS sequence"/>
</dbReference>
<gene>
    <name evidence="2" type="ORF">C7Y47_13960</name>
</gene>
<feature type="compositionally biased region" description="Basic and acidic residues" evidence="1">
    <location>
        <begin position="204"/>
        <end position="213"/>
    </location>
</feature>
<proteinExistence type="predicted"/>
<evidence type="ECO:0000256" key="1">
    <source>
        <dbReference type="SAM" id="MobiDB-lite"/>
    </source>
</evidence>
<accession>A0A544UGB4</accession>
<dbReference type="RefSeq" id="WP_142509325.1">
    <property type="nucleotide sequence ID" value="NZ_SADV01000010.1"/>
</dbReference>
<sequence length="213" mass="24986">MNDDIFLILLSTDFKDIKSITHLAHKLPFKGEYISMEDFFPLLYKLLPQEDLKSITDKLTVENFIFVSFNNAGFLNNLTNEIKMLLNDLKKKSTSGNAINRIYSLINSEISVVNPELQIVPTPTDASPILTFKFNTVREYLFFITAKYIHMKKEYYICSFCKEPIFNVTPKQKSNLSNHRTILHPHCRDEYKKQKDRERKRKASEKQKLILNI</sequence>
<feature type="region of interest" description="Disordered" evidence="1">
    <location>
        <begin position="190"/>
        <end position="213"/>
    </location>
</feature>
<organism evidence="2 3">
    <name type="scientific">Lysinibacillus sphaericus</name>
    <name type="common">Bacillus sphaericus</name>
    <dbReference type="NCBI Taxonomy" id="1421"/>
    <lineage>
        <taxon>Bacteria</taxon>
        <taxon>Bacillati</taxon>
        <taxon>Bacillota</taxon>
        <taxon>Bacilli</taxon>
        <taxon>Bacillales</taxon>
        <taxon>Bacillaceae</taxon>
        <taxon>Lysinibacillus</taxon>
    </lineage>
</organism>